<accession>A0A917NF16</accession>
<dbReference type="RefSeq" id="WP_188880749.1">
    <property type="nucleotide sequence ID" value="NZ_BMOY01000003.1"/>
</dbReference>
<protein>
    <submittedName>
        <fullName evidence="1">Uncharacterized protein</fullName>
    </submittedName>
</protein>
<reference evidence="1" key="1">
    <citation type="journal article" date="2014" name="Int. J. Syst. Evol. Microbiol.">
        <title>Complete genome sequence of Corynebacterium casei LMG S-19264T (=DSM 44701T), isolated from a smear-ripened cheese.</title>
        <authorList>
            <consortium name="US DOE Joint Genome Institute (JGI-PGF)"/>
            <person name="Walter F."/>
            <person name="Albersmeier A."/>
            <person name="Kalinowski J."/>
            <person name="Ruckert C."/>
        </authorList>
    </citation>
    <scope>NUCLEOTIDE SEQUENCE</scope>
    <source>
        <strain evidence="1">JCM 18487</strain>
    </source>
</reference>
<gene>
    <name evidence="1" type="ORF">GCM10010885_03090</name>
</gene>
<organism evidence="1 2">
    <name type="scientific">Alicyclobacillus cellulosilyticus</name>
    <dbReference type="NCBI Taxonomy" id="1003997"/>
    <lineage>
        <taxon>Bacteria</taxon>
        <taxon>Bacillati</taxon>
        <taxon>Bacillota</taxon>
        <taxon>Bacilli</taxon>
        <taxon>Bacillales</taxon>
        <taxon>Alicyclobacillaceae</taxon>
        <taxon>Alicyclobacillus</taxon>
    </lineage>
</organism>
<sequence>MRRRRVIPAESWPSDVGGLFSLRPSVQASDGSHTFAVRELDLESDETILQAVMTFPDTTGKVPGDGFNPDGYTSVLLTDDRGRQVSGGRIVGWTPAGTENAFLATIEAGKLPSDASTLFITPLREVQVAPIALPRDRPVTVETSIGPVTISPPQFDADKTVVSVTGDFATYRGQAMQTFSLWWRTGNGMDACPAPQVVPAAGNPGRLSLVLPHLDPSRTYELGITRFVPAGDLEVKVKVGQ</sequence>
<dbReference type="AlphaFoldDB" id="A0A917NF16"/>
<reference evidence="1" key="2">
    <citation type="submission" date="2020-09" db="EMBL/GenBank/DDBJ databases">
        <authorList>
            <person name="Sun Q."/>
            <person name="Ohkuma M."/>
        </authorList>
    </citation>
    <scope>NUCLEOTIDE SEQUENCE</scope>
    <source>
        <strain evidence="1">JCM 18487</strain>
    </source>
</reference>
<evidence type="ECO:0000313" key="1">
    <source>
        <dbReference type="EMBL" id="GGI96849.1"/>
    </source>
</evidence>
<proteinExistence type="predicted"/>
<name>A0A917NF16_9BACL</name>
<evidence type="ECO:0000313" key="2">
    <source>
        <dbReference type="Proteomes" id="UP000637695"/>
    </source>
</evidence>
<dbReference type="Proteomes" id="UP000637695">
    <property type="component" value="Unassembled WGS sequence"/>
</dbReference>
<comment type="caution">
    <text evidence="1">The sequence shown here is derived from an EMBL/GenBank/DDBJ whole genome shotgun (WGS) entry which is preliminary data.</text>
</comment>
<dbReference type="EMBL" id="BMOY01000003">
    <property type="protein sequence ID" value="GGI96849.1"/>
    <property type="molecule type" value="Genomic_DNA"/>
</dbReference>
<keyword evidence="2" id="KW-1185">Reference proteome</keyword>